<dbReference type="EMBL" id="GG663748">
    <property type="protein sequence ID" value="EEH52605.1"/>
    <property type="molecule type" value="Genomic_DNA"/>
</dbReference>
<feature type="region of interest" description="Disordered" evidence="1">
    <location>
        <begin position="293"/>
        <end position="344"/>
    </location>
</feature>
<evidence type="ECO:0000313" key="3">
    <source>
        <dbReference type="Proteomes" id="UP000001876"/>
    </source>
</evidence>
<protein>
    <submittedName>
        <fullName evidence="2">Predicted protein</fullName>
    </submittedName>
</protein>
<dbReference type="GeneID" id="9688711"/>
<feature type="compositionally biased region" description="Pro residues" evidence="1">
    <location>
        <begin position="326"/>
        <end position="343"/>
    </location>
</feature>
<dbReference type="RefSeq" id="XP_003063469.1">
    <property type="nucleotide sequence ID" value="XM_003063423.1"/>
</dbReference>
<feature type="region of interest" description="Disordered" evidence="1">
    <location>
        <begin position="221"/>
        <end position="244"/>
    </location>
</feature>
<accession>C1N642</accession>
<evidence type="ECO:0000256" key="1">
    <source>
        <dbReference type="SAM" id="MobiDB-lite"/>
    </source>
</evidence>
<name>C1N642_MICPC</name>
<feature type="compositionally biased region" description="Basic and acidic residues" evidence="1">
    <location>
        <begin position="119"/>
        <end position="129"/>
    </location>
</feature>
<keyword evidence="3" id="KW-1185">Reference proteome</keyword>
<sequence>MTLATARWCAEGELSRRVRASDAGDVESTWVAVDGPSTLWLTSTNFGGASEVELVVIARGKANPGQKLEGIRLECAPSSPVAPRASSRRVSLLLARVPPADAHDLVAFKKLLSRRRGRDEAHVARDPDARTLVAFGPTTTRARRRKPTESQAPCDGDGDDADGDGGESAEDGARVFAFAFFDEEDAARCFSRLDAHLGIGAAVVDADRVPLVQMLGEAATTQTREEPVGAAPTAAADAAESGAERASVEEVVEDVEDDVDAAVPDVDDAFVVVKREAIELGDERDAIILDAAATPCDPMDADETRAEARGGDAPREDIEDPRERAPPPPPRANPRPPPPPPPMDATAWWWPPMDEFERASDEDVAAMVKTLLPLAMRPPLAAAGEVDTPDARAALRFAATPMTSDGAMSFERYVDVVDGVIAQMRADGDVLFDGDAWDVFDDDELELELEEEKGDGAYF</sequence>
<feature type="compositionally biased region" description="Low complexity" evidence="1">
    <location>
        <begin position="228"/>
        <end position="241"/>
    </location>
</feature>
<dbReference type="Proteomes" id="UP000001876">
    <property type="component" value="Unassembled WGS sequence"/>
</dbReference>
<dbReference type="KEGG" id="mpp:MICPUCDRAFT_53149"/>
<gene>
    <name evidence="2" type="ORF">MICPUCDRAFT_53149</name>
</gene>
<organism evidence="3">
    <name type="scientific">Micromonas pusilla (strain CCMP1545)</name>
    <name type="common">Picoplanktonic green alga</name>
    <dbReference type="NCBI Taxonomy" id="564608"/>
    <lineage>
        <taxon>Eukaryota</taxon>
        <taxon>Viridiplantae</taxon>
        <taxon>Chlorophyta</taxon>
        <taxon>Mamiellophyceae</taxon>
        <taxon>Mamiellales</taxon>
        <taxon>Mamiellaceae</taxon>
        <taxon>Micromonas</taxon>
    </lineage>
</organism>
<evidence type="ECO:0000313" key="2">
    <source>
        <dbReference type="EMBL" id="EEH52605.1"/>
    </source>
</evidence>
<reference evidence="2 3" key="1">
    <citation type="journal article" date="2009" name="Science">
        <title>Green evolution and dynamic adaptations revealed by genomes of the marine picoeukaryotes Micromonas.</title>
        <authorList>
            <person name="Worden A.Z."/>
            <person name="Lee J.H."/>
            <person name="Mock T."/>
            <person name="Rouze P."/>
            <person name="Simmons M.P."/>
            <person name="Aerts A.L."/>
            <person name="Allen A.E."/>
            <person name="Cuvelier M.L."/>
            <person name="Derelle E."/>
            <person name="Everett M.V."/>
            <person name="Foulon E."/>
            <person name="Grimwood J."/>
            <person name="Gundlach H."/>
            <person name="Henrissat B."/>
            <person name="Napoli C."/>
            <person name="McDonald S.M."/>
            <person name="Parker M.S."/>
            <person name="Rombauts S."/>
            <person name="Salamov A."/>
            <person name="Von Dassow P."/>
            <person name="Badger J.H."/>
            <person name="Coutinho P.M."/>
            <person name="Demir E."/>
            <person name="Dubchak I."/>
            <person name="Gentemann C."/>
            <person name="Eikrem W."/>
            <person name="Gready J.E."/>
            <person name="John U."/>
            <person name="Lanier W."/>
            <person name="Lindquist E.A."/>
            <person name="Lucas S."/>
            <person name="Mayer K.F."/>
            <person name="Moreau H."/>
            <person name="Not F."/>
            <person name="Otillar R."/>
            <person name="Panaud O."/>
            <person name="Pangilinan J."/>
            <person name="Paulsen I."/>
            <person name="Piegu B."/>
            <person name="Poliakov A."/>
            <person name="Robbens S."/>
            <person name="Schmutz J."/>
            <person name="Toulza E."/>
            <person name="Wyss T."/>
            <person name="Zelensky A."/>
            <person name="Zhou K."/>
            <person name="Armbrust E.V."/>
            <person name="Bhattacharya D."/>
            <person name="Goodenough U.W."/>
            <person name="Van de Peer Y."/>
            <person name="Grigoriev I.V."/>
        </authorList>
    </citation>
    <scope>NUCLEOTIDE SEQUENCE [LARGE SCALE GENOMIC DNA]</scope>
    <source>
        <strain evidence="2 3">CCMP1545</strain>
    </source>
</reference>
<dbReference type="AlphaFoldDB" id="C1N642"/>
<feature type="region of interest" description="Disordered" evidence="1">
    <location>
        <begin position="119"/>
        <end position="168"/>
    </location>
</feature>
<feature type="compositionally biased region" description="Acidic residues" evidence="1">
    <location>
        <begin position="156"/>
        <end position="168"/>
    </location>
</feature>
<feature type="compositionally biased region" description="Basic and acidic residues" evidence="1">
    <location>
        <begin position="302"/>
        <end position="325"/>
    </location>
</feature>
<proteinExistence type="predicted"/>